<evidence type="ECO:0000313" key="3">
    <source>
        <dbReference type="Proteomes" id="UP000622552"/>
    </source>
</evidence>
<evidence type="ECO:0000256" key="1">
    <source>
        <dbReference type="SAM" id="SignalP"/>
    </source>
</evidence>
<name>A0A8J7G9I5_9ACTN</name>
<accession>A0A8J7G9I5</accession>
<evidence type="ECO:0000313" key="2">
    <source>
        <dbReference type="EMBL" id="MBG6135110.1"/>
    </source>
</evidence>
<sequence length="122" mass="12288">MRKTLAISLAAAGAAAALGAFLPTAAQAAYSGSCTEVHVATATGKFDGWNCTDSTGTAVYGRLADTKIDGKCTALAVNFTVEGLKTSYPVCDGLPGRFANVASKYQGVISIGVLAVDPPADN</sequence>
<dbReference type="EMBL" id="JADOUF010000001">
    <property type="protein sequence ID" value="MBG6135110.1"/>
    <property type="molecule type" value="Genomic_DNA"/>
</dbReference>
<gene>
    <name evidence="2" type="ORF">IW245_001304</name>
</gene>
<evidence type="ECO:0008006" key="4">
    <source>
        <dbReference type="Google" id="ProtNLM"/>
    </source>
</evidence>
<proteinExistence type="predicted"/>
<dbReference type="Proteomes" id="UP000622552">
    <property type="component" value="Unassembled WGS sequence"/>
</dbReference>
<dbReference type="RefSeq" id="WP_197002267.1">
    <property type="nucleotide sequence ID" value="NZ_BONS01000003.1"/>
</dbReference>
<comment type="caution">
    <text evidence="2">The sequence shown here is derived from an EMBL/GenBank/DDBJ whole genome shotgun (WGS) entry which is preliminary data.</text>
</comment>
<dbReference type="AlphaFoldDB" id="A0A8J7G9I5"/>
<keyword evidence="3" id="KW-1185">Reference proteome</keyword>
<protein>
    <recommendedName>
        <fullName evidence="4">Secreted protein</fullName>
    </recommendedName>
</protein>
<keyword evidence="1" id="KW-0732">Signal</keyword>
<feature type="chain" id="PRO_5035235588" description="Secreted protein" evidence="1">
    <location>
        <begin position="29"/>
        <end position="122"/>
    </location>
</feature>
<organism evidence="2 3">
    <name type="scientific">Longispora fulva</name>
    <dbReference type="NCBI Taxonomy" id="619741"/>
    <lineage>
        <taxon>Bacteria</taxon>
        <taxon>Bacillati</taxon>
        <taxon>Actinomycetota</taxon>
        <taxon>Actinomycetes</taxon>
        <taxon>Micromonosporales</taxon>
        <taxon>Micromonosporaceae</taxon>
        <taxon>Longispora</taxon>
    </lineage>
</organism>
<feature type="signal peptide" evidence="1">
    <location>
        <begin position="1"/>
        <end position="28"/>
    </location>
</feature>
<reference evidence="2" key="1">
    <citation type="submission" date="2020-11" db="EMBL/GenBank/DDBJ databases">
        <title>Sequencing the genomes of 1000 actinobacteria strains.</title>
        <authorList>
            <person name="Klenk H.-P."/>
        </authorList>
    </citation>
    <scope>NUCLEOTIDE SEQUENCE</scope>
    <source>
        <strain evidence="2">DSM 45356</strain>
    </source>
</reference>